<dbReference type="GO" id="GO:0016301">
    <property type="term" value="F:kinase activity"/>
    <property type="evidence" value="ECO:0007669"/>
    <property type="project" value="UniProtKB-KW"/>
</dbReference>
<accession>A0AB38XM39</accession>
<name>A0AB38XM39_9ACTO</name>
<evidence type="ECO:0000256" key="5">
    <source>
        <dbReference type="ARBA" id="ARBA00022777"/>
    </source>
</evidence>
<dbReference type="Pfam" id="PF19279">
    <property type="entry name" value="YegS_C"/>
    <property type="match status" value="1"/>
</dbReference>
<dbReference type="InterPro" id="IPR016064">
    <property type="entry name" value="NAD/diacylglycerol_kinase_sf"/>
</dbReference>
<evidence type="ECO:0000313" key="10">
    <source>
        <dbReference type="EMBL" id="WCE45427.1"/>
    </source>
</evidence>
<protein>
    <submittedName>
        <fullName evidence="10">Diacylglycerol kinase family protein</fullName>
    </submittedName>
</protein>
<reference evidence="10" key="1">
    <citation type="submission" date="2023-01" db="EMBL/GenBank/DDBJ databases">
        <title>Comparative Genomic Analysis of the Clinically-Derived Winkia Strain NY0527 Provides Evidence into the Taxonomic Reassignment of Winkia neuii and Characterizes Their Virulence Traits.</title>
        <authorList>
            <person name="Cai X."/>
            <person name="Peng Y."/>
            <person name="Li M."/>
            <person name="Qiu Y."/>
            <person name="Wang Y."/>
            <person name="Xu L."/>
            <person name="Hou Q."/>
        </authorList>
    </citation>
    <scope>NUCLEOTIDE SEQUENCE</scope>
    <source>
        <strain evidence="10">NY0527</strain>
    </source>
</reference>
<dbReference type="EMBL" id="CP116394">
    <property type="protein sequence ID" value="WCE45427.1"/>
    <property type="molecule type" value="Genomic_DNA"/>
</dbReference>
<dbReference type="GO" id="GO:0008654">
    <property type="term" value="P:phospholipid biosynthetic process"/>
    <property type="evidence" value="ECO:0007669"/>
    <property type="project" value="UniProtKB-KW"/>
</dbReference>
<proteinExistence type="inferred from homology"/>
<evidence type="ECO:0000259" key="9">
    <source>
        <dbReference type="PROSITE" id="PS50146"/>
    </source>
</evidence>
<dbReference type="GO" id="GO:0005524">
    <property type="term" value="F:ATP binding"/>
    <property type="evidence" value="ECO:0007669"/>
    <property type="project" value="UniProtKB-KW"/>
</dbReference>
<organism evidence="10 11">
    <name type="scientific">Winkia neuii subsp. anitrata</name>
    <dbReference type="NCBI Taxonomy" id="29318"/>
    <lineage>
        <taxon>Bacteria</taxon>
        <taxon>Bacillati</taxon>
        <taxon>Actinomycetota</taxon>
        <taxon>Actinomycetes</taxon>
        <taxon>Actinomycetales</taxon>
        <taxon>Actinomycetaceae</taxon>
        <taxon>Winkia</taxon>
    </lineage>
</organism>
<dbReference type="Gene3D" id="3.40.50.10330">
    <property type="entry name" value="Probable inorganic polyphosphate/atp-NAD kinase, domain 1"/>
    <property type="match status" value="1"/>
</dbReference>
<keyword evidence="7" id="KW-0443">Lipid metabolism</keyword>
<dbReference type="InterPro" id="IPR001206">
    <property type="entry name" value="Diacylglycerol_kinase_cat_dom"/>
</dbReference>
<dbReference type="Gene3D" id="2.60.200.40">
    <property type="match status" value="1"/>
</dbReference>
<dbReference type="Proteomes" id="UP001211044">
    <property type="component" value="Chromosome"/>
</dbReference>
<feature type="domain" description="DAGKc" evidence="9">
    <location>
        <begin position="1"/>
        <end position="130"/>
    </location>
</feature>
<evidence type="ECO:0000256" key="2">
    <source>
        <dbReference type="ARBA" id="ARBA00005983"/>
    </source>
</evidence>
<keyword evidence="5 10" id="KW-0418">Kinase</keyword>
<evidence type="ECO:0000256" key="8">
    <source>
        <dbReference type="ARBA" id="ARBA00023264"/>
    </source>
</evidence>
<keyword evidence="4" id="KW-0547">Nucleotide-binding</keyword>
<dbReference type="InterPro" id="IPR045540">
    <property type="entry name" value="YegS/DAGK_C"/>
</dbReference>
<keyword evidence="7" id="KW-0444">Lipid biosynthesis</keyword>
<evidence type="ECO:0000256" key="1">
    <source>
        <dbReference type="ARBA" id="ARBA00001946"/>
    </source>
</evidence>
<evidence type="ECO:0000256" key="4">
    <source>
        <dbReference type="ARBA" id="ARBA00022741"/>
    </source>
</evidence>
<evidence type="ECO:0000256" key="6">
    <source>
        <dbReference type="ARBA" id="ARBA00022840"/>
    </source>
</evidence>
<keyword evidence="6" id="KW-0067">ATP-binding</keyword>
<comment type="cofactor">
    <cofactor evidence="1">
        <name>Mg(2+)</name>
        <dbReference type="ChEBI" id="CHEBI:18420"/>
    </cofactor>
</comment>
<dbReference type="AlphaFoldDB" id="A0AB38XM39"/>
<dbReference type="KEGG" id="wne:PIG85_07105"/>
<dbReference type="RefSeq" id="WP_004804578.1">
    <property type="nucleotide sequence ID" value="NZ_CP116394.1"/>
</dbReference>
<gene>
    <name evidence="10" type="ORF">PIG85_07105</name>
</gene>
<keyword evidence="8" id="KW-1208">Phospholipid metabolism</keyword>
<evidence type="ECO:0000256" key="3">
    <source>
        <dbReference type="ARBA" id="ARBA00022679"/>
    </source>
</evidence>
<evidence type="ECO:0000256" key="7">
    <source>
        <dbReference type="ARBA" id="ARBA00023209"/>
    </source>
</evidence>
<dbReference type="PROSITE" id="PS50146">
    <property type="entry name" value="DAGK"/>
    <property type="match status" value="1"/>
</dbReference>
<evidence type="ECO:0000313" key="11">
    <source>
        <dbReference type="Proteomes" id="UP001211044"/>
    </source>
</evidence>
<sequence length="302" mass="32252">MSLSFAVLASTRSGRGHSARCLRQVVKELSRRGNVLLAQQVSWAKEVSQVVEHACALDIDVVVAIGGDGFVAACAPTVAAWQKILLPIPAGSGNDFVRSVGLPLDVGEVFAGFEGYCSRQVDMLRVTGQSGQVKYCLGAVSTGIDAAINAAANASRIPGALGYRSALLQAALRYKPFPYLIEFRDETGQRRRYRHHAYLATCANTSVIGGGIKIASGSLGDGMFELVTFRKPPSVRKILQAVSMANAGKIQENEFYEVTRLAWAKITPLVPIVAYADGDALWQGSVEVATASQRLKVLAPVE</sequence>
<dbReference type="InterPro" id="IPR017438">
    <property type="entry name" value="ATP-NAD_kinase_N"/>
</dbReference>
<dbReference type="InterPro" id="IPR050187">
    <property type="entry name" value="Lipid_Phosphate_FormReg"/>
</dbReference>
<dbReference type="PANTHER" id="PTHR12358:SF54">
    <property type="entry name" value="SPHINGOSINE KINASE RELATED PROTEIN"/>
    <property type="match status" value="1"/>
</dbReference>
<comment type="similarity">
    <text evidence="2">Belongs to the diacylglycerol/lipid kinase family.</text>
</comment>
<keyword evidence="3" id="KW-0808">Transferase</keyword>
<keyword evidence="7" id="KW-0594">Phospholipid biosynthesis</keyword>
<dbReference type="PANTHER" id="PTHR12358">
    <property type="entry name" value="SPHINGOSINE KINASE"/>
    <property type="match status" value="1"/>
</dbReference>
<dbReference type="Pfam" id="PF00781">
    <property type="entry name" value="DAGK_cat"/>
    <property type="match status" value="1"/>
</dbReference>
<dbReference type="SUPFAM" id="SSF111331">
    <property type="entry name" value="NAD kinase/diacylglycerol kinase-like"/>
    <property type="match status" value="1"/>
</dbReference>